<reference evidence="2" key="1">
    <citation type="journal article" date="2019" name="Int. J. Syst. Evol. Microbiol.">
        <title>The Global Catalogue of Microorganisms (GCM) 10K type strain sequencing project: providing services to taxonomists for standard genome sequencing and annotation.</title>
        <authorList>
            <consortium name="The Broad Institute Genomics Platform"/>
            <consortium name="The Broad Institute Genome Sequencing Center for Infectious Disease"/>
            <person name="Wu L."/>
            <person name="Ma J."/>
        </authorList>
    </citation>
    <scope>NUCLEOTIDE SEQUENCE [LARGE SCALE GENOMIC DNA]</scope>
    <source>
        <strain evidence="2">CGMCC 4.1622</strain>
    </source>
</reference>
<organism evidence="1 2">
    <name type="scientific">Kitasatospora cinereorecta</name>
    <dbReference type="NCBI Taxonomy" id="285560"/>
    <lineage>
        <taxon>Bacteria</taxon>
        <taxon>Bacillati</taxon>
        <taxon>Actinomycetota</taxon>
        <taxon>Actinomycetes</taxon>
        <taxon>Kitasatosporales</taxon>
        <taxon>Streptomycetaceae</taxon>
        <taxon>Kitasatospora</taxon>
    </lineage>
</organism>
<name>A0ABW0VN56_9ACTN</name>
<dbReference type="RefSeq" id="WP_346148814.1">
    <property type="nucleotide sequence ID" value="NZ_BAAAUA010000056.1"/>
</dbReference>
<comment type="caution">
    <text evidence="1">The sequence shown here is derived from an EMBL/GenBank/DDBJ whole genome shotgun (WGS) entry which is preliminary data.</text>
</comment>
<protein>
    <submittedName>
        <fullName evidence="1">Uncharacterized protein</fullName>
    </submittedName>
</protein>
<keyword evidence="2" id="KW-1185">Reference proteome</keyword>
<dbReference type="EMBL" id="JBHSOC010000095">
    <property type="protein sequence ID" value="MFC5646284.1"/>
    <property type="molecule type" value="Genomic_DNA"/>
</dbReference>
<gene>
    <name evidence="1" type="ORF">ACFPZF_33670</name>
</gene>
<accession>A0ABW0VN56</accession>
<evidence type="ECO:0000313" key="2">
    <source>
        <dbReference type="Proteomes" id="UP001596066"/>
    </source>
</evidence>
<evidence type="ECO:0000313" key="1">
    <source>
        <dbReference type="EMBL" id="MFC5646284.1"/>
    </source>
</evidence>
<sequence>MTRDDLAEMLAHQTPACGPARDALLSGGTFDVWDGLVPTAMLFHGYRARLRHTRRRGVATLGLSETVAVLEQSEDEALRIGMIRSADRTWTFMLFLDAAATTVLACARGGRVQPQDD</sequence>
<proteinExistence type="predicted"/>
<dbReference type="Proteomes" id="UP001596066">
    <property type="component" value="Unassembled WGS sequence"/>
</dbReference>